<dbReference type="PROSITE" id="PS51123">
    <property type="entry name" value="OMPA_2"/>
    <property type="match status" value="1"/>
</dbReference>
<comment type="caution">
    <text evidence="4">The sequence shown here is derived from an EMBL/GenBank/DDBJ whole genome shotgun (WGS) entry which is preliminary data.</text>
</comment>
<dbReference type="PANTHER" id="PTHR30329">
    <property type="entry name" value="STATOR ELEMENT OF FLAGELLAR MOTOR COMPLEX"/>
    <property type="match status" value="1"/>
</dbReference>
<protein>
    <submittedName>
        <fullName evidence="4">Outer membrane protein A</fullName>
    </submittedName>
</protein>
<dbReference type="CDD" id="cd07185">
    <property type="entry name" value="OmpA_C-like"/>
    <property type="match status" value="1"/>
</dbReference>
<keyword evidence="1" id="KW-0732">Signal</keyword>
<dbReference type="Proteomes" id="UP000029223">
    <property type="component" value="Unassembled WGS sequence"/>
</dbReference>
<dbReference type="SUPFAM" id="SSF56925">
    <property type="entry name" value="OMPA-like"/>
    <property type="match status" value="1"/>
</dbReference>
<dbReference type="InterPro" id="IPR006665">
    <property type="entry name" value="OmpA-like"/>
</dbReference>
<evidence type="ECO:0000256" key="1">
    <source>
        <dbReference type="ARBA" id="ARBA00022729"/>
    </source>
</evidence>
<dbReference type="PANTHER" id="PTHR30329:SF21">
    <property type="entry name" value="LIPOPROTEIN YIAD-RELATED"/>
    <property type="match status" value="1"/>
</dbReference>
<evidence type="ECO:0000259" key="3">
    <source>
        <dbReference type="PROSITE" id="PS51123"/>
    </source>
</evidence>
<dbReference type="Gene3D" id="2.40.160.20">
    <property type="match status" value="1"/>
</dbReference>
<evidence type="ECO:0000256" key="2">
    <source>
        <dbReference type="PROSITE-ProRule" id="PRU00473"/>
    </source>
</evidence>
<dbReference type="EMBL" id="BBMS01000091">
    <property type="protein sequence ID" value="GAL30321.1"/>
    <property type="molecule type" value="Genomic_DNA"/>
</dbReference>
<keyword evidence="2" id="KW-0472">Membrane</keyword>
<dbReference type="Pfam" id="PF13505">
    <property type="entry name" value="OMP_b-brl"/>
    <property type="match status" value="1"/>
</dbReference>
<evidence type="ECO:0000313" key="4">
    <source>
        <dbReference type="EMBL" id="GAL30321.1"/>
    </source>
</evidence>
<dbReference type="Gene3D" id="3.30.1330.60">
    <property type="entry name" value="OmpA-like domain"/>
    <property type="match status" value="1"/>
</dbReference>
<dbReference type="Pfam" id="PF00691">
    <property type="entry name" value="OmpA"/>
    <property type="match status" value="1"/>
</dbReference>
<accession>A0ABQ0JNL6</accession>
<dbReference type="SUPFAM" id="SSF103088">
    <property type="entry name" value="OmpA-like"/>
    <property type="match status" value="1"/>
</dbReference>
<dbReference type="InterPro" id="IPR036737">
    <property type="entry name" value="OmpA-like_sf"/>
</dbReference>
<gene>
    <name evidence="4" type="ORF">JCM19239_2667</name>
</gene>
<dbReference type="InterPro" id="IPR011250">
    <property type="entry name" value="OMP/PagP_B-barrel"/>
</dbReference>
<evidence type="ECO:0000313" key="5">
    <source>
        <dbReference type="Proteomes" id="UP000029223"/>
    </source>
</evidence>
<organism evidence="4 5">
    <name type="scientific">Vibrio variabilis</name>
    <dbReference type="NCBI Taxonomy" id="990271"/>
    <lineage>
        <taxon>Bacteria</taxon>
        <taxon>Pseudomonadati</taxon>
        <taxon>Pseudomonadota</taxon>
        <taxon>Gammaproteobacteria</taxon>
        <taxon>Vibrionales</taxon>
        <taxon>Vibrionaceae</taxon>
        <taxon>Vibrio</taxon>
    </lineage>
</organism>
<name>A0ABQ0JNL6_9VIBR</name>
<proteinExistence type="predicted"/>
<keyword evidence="5" id="KW-1185">Reference proteome</keyword>
<reference evidence="5" key="1">
    <citation type="submission" date="2014-09" db="EMBL/GenBank/DDBJ databases">
        <title>Vibrio variabilis JCM 19239. (C206) whole genome shotgun sequence.</title>
        <authorList>
            <person name="Sawabe T."/>
            <person name="Meirelles P."/>
            <person name="Nakanishi M."/>
            <person name="Sayaka M."/>
            <person name="Hattori M."/>
            <person name="Ohkuma M."/>
        </authorList>
    </citation>
    <scope>NUCLEOTIDE SEQUENCE [LARGE SCALE GENOMIC DNA]</scope>
    <source>
        <strain evidence="5">JCM 19239</strain>
    </source>
</reference>
<feature type="domain" description="OmpA-like" evidence="3">
    <location>
        <begin position="260"/>
        <end position="377"/>
    </location>
</feature>
<dbReference type="InterPro" id="IPR050330">
    <property type="entry name" value="Bact_OuterMem_StrucFunc"/>
</dbReference>
<sequence>MSCFYILFIKPCYFGFLGSITWSLKYSLTFCRRLELKTNKRTIAMSYCKHLKGTLLIFILSSSPQSGAEPRSGAGDFLQPTWFTQINIGTQLVSDDLYPELTNGQLVGLIGGLEVNDRLSLTLGYQYQTELSSNSYAITTSILDANAKFRYGLADKHFIYGSAGGAYWRSQYNDIERSGNGISPVVGLGYQYEYGRSLSFDAGYRYLYGVGSRAIGSYDGHQFLFGIKYRFGFVPQKQVKVASVHEPIEPPVPLEPKPVELLTLTLDHSKNYFKTGSYQVEPAVRYELAEVIKILKQEPKATANIIGHTDSTGNAENNLVLSEKRALSIAEVIYREGVEFERLKIVGKGQSQPIESNETRAGRQANRRVEVEVLLENLTSTRSANEL</sequence>
<dbReference type="InterPro" id="IPR027385">
    <property type="entry name" value="Beta-barrel_OMP"/>
</dbReference>